<gene>
    <name evidence="8" type="ORF">EXJ73_18810</name>
</gene>
<proteinExistence type="inferred from homology"/>
<organism evidence="8 9">
    <name type="scientific">Pelomonas aquatica</name>
    <dbReference type="NCBI Taxonomy" id="431058"/>
    <lineage>
        <taxon>Bacteria</taxon>
        <taxon>Pseudomonadati</taxon>
        <taxon>Pseudomonadota</taxon>
        <taxon>Betaproteobacteria</taxon>
        <taxon>Burkholderiales</taxon>
        <taxon>Sphaerotilaceae</taxon>
        <taxon>Roseateles</taxon>
    </lineage>
</organism>
<keyword evidence="5" id="KW-0813">Transport</keyword>
<name>A0A9X4LQ99_9BURK</name>
<evidence type="ECO:0000256" key="7">
    <source>
        <dbReference type="SAM" id="SignalP"/>
    </source>
</evidence>
<evidence type="ECO:0000256" key="6">
    <source>
        <dbReference type="ARBA" id="ARBA00022729"/>
    </source>
</evidence>
<accession>A0A9X4LQ99</accession>
<feature type="signal peptide" evidence="7">
    <location>
        <begin position="1"/>
        <end position="20"/>
    </location>
</feature>
<evidence type="ECO:0000256" key="5">
    <source>
        <dbReference type="ARBA" id="ARBA00022448"/>
    </source>
</evidence>
<dbReference type="RefSeq" id="WP_378990676.1">
    <property type="nucleotide sequence ID" value="NZ_JBHSRN010000032.1"/>
</dbReference>
<evidence type="ECO:0000256" key="4">
    <source>
        <dbReference type="ARBA" id="ARBA00017470"/>
    </source>
</evidence>
<dbReference type="Pfam" id="PF13416">
    <property type="entry name" value="SBP_bac_8"/>
    <property type="match status" value="1"/>
</dbReference>
<comment type="caution">
    <text evidence="8">The sequence shown here is derived from an EMBL/GenBank/DDBJ whole genome shotgun (WGS) entry which is preliminary data.</text>
</comment>
<dbReference type="InterPro" id="IPR006059">
    <property type="entry name" value="SBP"/>
</dbReference>
<evidence type="ECO:0000313" key="8">
    <source>
        <dbReference type="EMBL" id="MDG0864518.1"/>
    </source>
</evidence>
<dbReference type="PANTHER" id="PTHR43649">
    <property type="entry name" value="ARABINOSE-BINDING PROTEIN-RELATED"/>
    <property type="match status" value="1"/>
</dbReference>
<dbReference type="Gene3D" id="3.40.190.10">
    <property type="entry name" value="Periplasmic binding protein-like II"/>
    <property type="match status" value="1"/>
</dbReference>
<comment type="subcellular location">
    <subcellularLocation>
        <location evidence="1">Periplasm</location>
    </subcellularLocation>
</comment>
<reference evidence="8" key="1">
    <citation type="submission" date="2019-02" db="EMBL/GenBank/DDBJ databases">
        <title>Draft genome of the type strain Pelomonas aquatica CCUG 52575T.</title>
        <authorList>
            <person name="Gomila M."/>
            <person name="Lalucat J."/>
        </authorList>
    </citation>
    <scope>NUCLEOTIDE SEQUENCE</scope>
    <source>
        <strain evidence="8">CCUG 52575</strain>
    </source>
</reference>
<sequence length="433" mass="47690">MTMQRILAIALALAASLAQAVEVRYMLWDSDQQPAYRECARRFEQQHPDISIKFQQAGWADYWTALSTGFIAGTAPDVFVNHLAKFPELMKNGQLLDLAPFLRRDPVDPQAFMPGLFGIWGRNGAQYGLPKDWDMVALAVNLEMAEKAGITREELWSMTWNPVDGGSFERIARRLSRDRAGRSAADPGFDRRRVSVYGFQTPGPGGALGQTEWSHFAASMGFTLQDQPWAPRLHYDDPRLAQTLGYIAGLPGKGISARFELTRSLGSAAMFIAGKAAMVPEGSWMVANFARNAHFRHAWVPLPVGPSGRRASMMNGLGDSIWAGTQVREQAWQWVRFMASAQCQRVVAEAGVTYPALRGMAELAVQAQARRGVDAAAFLAMSRERNFPMPIAEHGAEIDDWVGTAIESVLIGKIGAATALQTVDARVRRLLQP</sequence>
<feature type="chain" id="PRO_5040850067" description="sn-glycerol-3-phosphate-binding periplasmic protein UgpB" evidence="7">
    <location>
        <begin position="21"/>
        <end position="433"/>
    </location>
</feature>
<evidence type="ECO:0000256" key="3">
    <source>
        <dbReference type="ARBA" id="ARBA00011557"/>
    </source>
</evidence>
<comment type="similarity">
    <text evidence="2">Belongs to the bacterial solute-binding protein 1 family.</text>
</comment>
<evidence type="ECO:0000256" key="2">
    <source>
        <dbReference type="ARBA" id="ARBA00008520"/>
    </source>
</evidence>
<keyword evidence="6 7" id="KW-0732">Signal</keyword>
<dbReference type="InterPro" id="IPR050490">
    <property type="entry name" value="Bact_solute-bd_prot1"/>
</dbReference>
<evidence type="ECO:0000256" key="1">
    <source>
        <dbReference type="ARBA" id="ARBA00004418"/>
    </source>
</evidence>
<keyword evidence="9" id="KW-1185">Reference proteome</keyword>
<comment type="subunit">
    <text evidence="3">The complex is composed of two ATP-binding proteins (UgpC), two transmembrane proteins (UgpA and UgpE) and a solute-binding protein (UgpB).</text>
</comment>
<dbReference type="Proteomes" id="UP001152766">
    <property type="component" value="Unassembled WGS sequence"/>
</dbReference>
<protein>
    <recommendedName>
        <fullName evidence="4">sn-glycerol-3-phosphate-binding periplasmic protein UgpB</fullName>
    </recommendedName>
</protein>
<dbReference type="AlphaFoldDB" id="A0A9X4LQ99"/>
<evidence type="ECO:0000313" key="9">
    <source>
        <dbReference type="Proteomes" id="UP001152766"/>
    </source>
</evidence>
<dbReference type="SUPFAM" id="SSF53850">
    <property type="entry name" value="Periplasmic binding protein-like II"/>
    <property type="match status" value="1"/>
</dbReference>
<dbReference type="PANTHER" id="PTHR43649:SF31">
    <property type="entry name" value="SN-GLYCEROL-3-PHOSPHATE-BINDING PERIPLASMIC PROTEIN UGPB"/>
    <property type="match status" value="1"/>
</dbReference>
<dbReference type="EMBL" id="SGUG01000035">
    <property type="protein sequence ID" value="MDG0864518.1"/>
    <property type="molecule type" value="Genomic_DNA"/>
</dbReference>
<dbReference type="GO" id="GO:0042597">
    <property type="term" value="C:periplasmic space"/>
    <property type="evidence" value="ECO:0007669"/>
    <property type="project" value="UniProtKB-SubCell"/>
</dbReference>
<dbReference type="CDD" id="cd13585">
    <property type="entry name" value="PBP2_TMBP_like"/>
    <property type="match status" value="1"/>
</dbReference>